<dbReference type="SUPFAM" id="SSF56672">
    <property type="entry name" value="DNA/RNA polymerases"/>
    <property type="match status" value="1"/>
</dbReference>
<proteinExistence type="predicted"/>
<dbReference type="InterPro" id="IPR043502">
    <property type="entry name" value="DNA/RNA_pol_sf"/>
</dbReference>
<gene>
    <name evidence="2" type="primary">RE1_3269</name>
    <name evidence="2" type="ORF">CK203_020464</name>
</gene>
<organism evidence="2 3">
    <name type="scientific">Vitis vinifera</name>
    <name type="common">Grape</name>
    <dbReference type="NCBI Taxonomy" id="29760"/>
    <lineage>
        <taxon>Eukaryota</taxon>
        <taxon>Viridiplantae</taxon>
        <taxon>Streptophyta</taxon>
        <taxon>Embryophyta</taxon>
        <taxon>Tracheophyta</taxon>
        <taxon>Spermatophyta</taxon>
        <taxon>Magnoliopsida</taxon>
        <taxon>eudicotyledons</taxon>
        <taxon>Gunneridae</taxon>
        <taxon>Pentapetalae</taxon>
        <taxon>rosids</taxon>
        <taxon>Vitales</taxon>
        <taxon>Vitaceae</taxon>
        <taxon>Viteae</taxon>
        <taxon>Vitis</taxon>
    </lineage>
</organism>
<reference evidence="2 3" key="1">
    <citation type="journal article" date="2018" name="PLoS Genet.">
        <title>Population sequencing reveals clonal diversity and ancestral inbreeding in the grapevine cultivar Chardonnay.</title>
        <authorList>
            <person name="Roach M.J."/>
            <person name="Johnson D.L."/>
            <person name="Bohlmann J."/>
            <person name="van Vuuren H.J."/>
            <person name="Jones S.J."/>
            <person name="Pretorius I.S."/>
            <person name="Schmidt S.A."/>
            <person name="Borneman A.R."/>
        </authorList>
    </citation>
    <scope>NUCLEOTIDE SEQUENCE [LARGE SCALE GENOMIC DNA]</scope>
    <source>
        <strain evidence="3">cv. Chardonnay</strain>
        <tissue evidence="2">Leaf</tissue>
    </source>
</reference>
<evidence type="ECO:0000313" key="3">
    <source>
        <dbReference type="Proteomes" id="UP000288805"/>
    </source>
</evidence>
<dbReference type="Proteomes" id="UP000288805">
    <property type="component" value="Unassembled WGS sequence"/>
</dbReference>
<dbReference type="InterPro" id="IPR013103">
    <property type="entry name" value="RVT_2"/>
</dbReference>
<dbReference type="Pfam" id="PF07727">
    <property type="entry name" value="RVT_2"/>
    <property type="match status" value="1"/>
</dbReference>
<name>A0A438IIW9_VITVI</name>
<sequence length="210" mass="24110">MLHHDWQTTMKTEYVALLSNSTWSLVPKSVDKCIIGCKWIYKLKLKVDGSIDRFKDRLVAKGFNQTYGIDYFETFCLVVKPTTIQLGLSLAISRGWLVKQLDVNKAFLNGELEEEVYMVQLLGFVDHSKPDFVCKLHKALYGLKQAPRAWFTKLKNSLLAWGFSSSLSDSSMFLFWKWINMIIIPIYVNDIIVTSSNSVLVHQVVSYLLS</sequence>
<evidence type="ECO:0000313" key="2">
    <source>
        <dbReference type="EMBL" id="RVW96662.1"/>
    </source>
</evidence>
<dbReference type="EMBL" id="QGNW01000106">
    <property type="protein sequence ID" value="RVW96662.1"/>
    <property type="molecule type" value="Genomic_DNA"/>
</dbReference>
<comment type="caution">
    <text evidence="2">The sequence shown here is derived from an EMBL/GenBank/DDBJ whole genome shotgun (WGS) entry which is preliminary data.</text>
</comment>
<dbReference type="AlphaFoldDB" id="A0A438IIW9"/>
<protein>
    <submittedName>
        <fullName evidence="2">Retrovirus-related Pol polyprotein from transposon RE1</fullName>
    </submittedName>
</protein>
<feature type="domain" description="Reverse transcriptase Ty1/copia-type" evidence="1">
    <location>
        <begin position="20"/>
        <end position="205"/>
    </location>
</feature>
<accession>A0A438IIW9</accession>
<evidence type="ECO:0000259" key="1">
    <source>
        <dbReference type="Pfam" id="PF07727"/>
    </source>
</evidence>